<name>A0A6S7BNB9_9BURK</name>
<feature type="transmembrane region" description="Helical" evidence="9">
    <location>
        <begin position="12"/>
        <end position="30"/>
    </location>
</feature>
<evidence type="ECO:0000313" key="11">
    <source>
        <dbReference type="Proteomes" id="UP000494365"/>
    </source>
</evidence>
<keyword evidence="5" id="KW-0029">Amino-acid transport</keyword>
<protein>
    <submittedName>
        <fullName evidence="10">High-affinity branched-chain amino acid transport system permease protein LivH</fullName>
    </submittedName>
</protein>
<keyword evidence="11" id="KW-1185">Reference proteome</keyword>
<feature type="transmembrane region" description="Helical" evidence="9">
    <location>
        <begin position="261"/>
        <end position="280"/>
    </location>
</feature>
<comment type="subcellular location">
    <subcellularLocation>
        <location evidence="1">Cell membrane</location>
        <topology evidence="1">Multi-pass membrane protein</topology>
    </subcellularLocation>
</comment>
<evidence type="ECO:0000256" key="3">
    <source>
        <dbReference type="ARBA" id="ARBA00022475"/>
    </source>
</evidence>
<gene>
    <name evidence="10" type="primary">livH_7</name>
    <name evidence="10" type="ORF">LMG28614_06530</name>
</gene>
<feature type="transmembrane region" description="Helical" evidence="9">
    <location>
        <begin position="37"/>
        <end position="54"/>
    </location>
</feature>
<evidence type="ECO:0000256" key="2">
    <source>
        <dbReference type="ARBA" id="ARBA00022448"/>
    </source>
</evidence>
<organism evidence="10 11">
    <name type="scientific">Paraburkholderia ultramafica</name>
    <dbReference type="NCBI Taxonomy" id="1544867"/>
    <lineage>
        <taxon>Bacteria</taxon>
        <taxon>Pseudomonadati</taxon>
        <taxon>Pseudomonadota</taxon>
        <taxon>Betaproteobacteria</taxon>
        <taxon>Burkholderiales</taxon>
        <taxon>Burkholderiaceae</taxon>
        <taxon>Paraburkholderia</taxon>
    </lineage>
</organism>
<proteinExistence type="inferred from homology"/>
<keyword evidence="7 9" id="KW-0472">Membrane</keyword>
<dbReference type="CDD" id="cd06582">
    <property type="entry name" value="TM_PBP1_LivH_like"/>
    <property type="match status" value="1"/>
</dbReference>
<evidence type="ECO:0000256" key="7">
    <source>
        <dbReference type="ARBA" id="ARBA00023136"/>
    </source>
</evidence>
<dbReference type="InterPro" id="IPR052157">
    <property type="entry name" value="BCAA_transport_permease"/>
</dbReference>
<dbReference type="EMBL" id="CADIKK010000048">
    <property type="protein sequence ID" value="CAB3807055.1"/>
    <property type="molecule type" value="Genomic_DNA"/>
</dbReference>
<evidence type="ECO:0000313" key="10">
    <source>
        <dbReference type="EMBL" id="CAB3807055.1"/>
    </source>
</evidence>
<keyword evidence="2" id="KW-0813">Transport</keyword>
<dbReference type="RefSeq" id="WP_175153433.1">
    <property type="nucleotide sequence ID" value="NZ_CADIKK010000048.1"/>
</dbReference>
<dbReference type="PANTHER" id="PTHR11795">
    <property type="entry name" value="BRANCHED-CHAIN AMINO ACID TRANSPORT SYSTEM PERMEASE PROTEIN LIVH"/>
    <property type="match status" value="1"/>
</dbReference>
<feature type="transmembrane region" description="Helical" evidence="9">
    <location>
        <begin position="139"/>
        <end position="159"/>
    </location>
</feature>
<reference evidence="10 11" key="1">
    <citation type="submission" date="2020-04" db="EMBL/GenBank/DDBJ databases">
        <authorList>
            <person name="De Canck E."/>
        </authorList>
    </citation>
    <scope>NUCLEOTIDE SEQUENCE [LARGE SCALE GENOMIC DNA]</scope>
    <source>
        <strain evidence="10 11">LMG 28614</strain>
    </source>
</reference>
<dbReference type="GO" id="GO:0022857">
    <property type="term" value="F:transmembrane transporter activity"/>
    <property type="evidence" value="ECO:0007669"/>
    <property type="project" value="InterPro"/>
</dbReference>
<feature type="transmembrane region" description="Helical" evidence="9">
    <location>
        <begin position="187"/>
        <end position="215"/>
    </location>
</feature>
<dbReference type="AlphaFoldDB" id="A0A6S7BNB9"/>
<evidence type="ECO:0000256" key="8">
    <source>
        <dbReference type="ARBA" id="ARBA00037998"/>
    </source>
</evidence>
<dbReference type="InterPro" id="IPR001851">
    <property type="entry name" value="ABC_transp_permease"/>
</dbReference>
<dbReference type="GO" id="GO:0006865">
    <property type="term" value="P:amino acid transport"/>
    <property type="evidence" value="ECO:0007669"/>
    <property type="project" value="UniProtKB-KW"/>
</dbReference>
<keyword evidence="6 9" id="KW-1133">Transmembrane helix</keyword>
<sequence>MDFFVSQLLNSLALGALLFVTSAGLSLIFGLMNFVNLAHGSFFMIGAFTAMSIIQLTDNFWLALGVGWVPAAALAVLMERVFIRPMYSSGHLNQVLLTFGFIFVFGDACRFLWGTDIRNVAPPALFDGSLHIGGAILPLYRLFVVVFGGLVGFALWWFLERSRIGAMVRAGVDDAPTAAGIGINVPLLFGAIFALGAALSAIGGIVASPILGTYLGMDIEILIPAFIVIVVGGMGSLRGALVGALLVAFIDTFGKAYFPDYALFLVYLLMVLILLTRPQGLFGVAKG</sequence>
<comment type="similarity">
    <text evidence="8">Belongs to the binding-protein-dependent transport system permease family. LivHM subfamily.</text>
</comment>
<dbReference type="Pfam" id="PF02653">
    <property type="entry name" value="BPD_transp_2"/>
    <property type="match status" value="1"/>
</dbReference>
<feature type="transmembrane region" description="Helical" evidence="9">
    <location>
        <begin position="221"/>
        <end position="249"/>
    </location>
</feature>
<evidence type="ECO:0000256" key="4">
    <source>
        <dbReference type="ARBA" id="ARBA00022692"/>
    </source>
</evidence>
<feature type="transmembrane region" description="Helical" evidence="9">
    <location>
        <begin position="95"/>
        <end position="113"/>
    </location>
</feature>
<accession>A0A6S7BNB9</accession>
<evidence type="ECO:0000256" key="5">
    <source>
        <dbReference type="ARBA" id="ARBA00022970"/>
    </source>
</evidence>
<keyword evidence="3" id="KW-1003">Cell membrane</keyword>
<evidence type="ECO:0000256" key="9">
    <source>
        <dbReference type="SAM" id="Phobius"/>
    </source>
</evidence>
<evidence type="ECO:0000256" key="1">
    <source>
        <dbReference type="ARBA" id="ARBA00004651"/>
    </source>
</evidence>
<feature type="transmembrane region" description="Helical" evidence="9">
    <location>
        <begin position="60"/>
        <end position="83"/>
    </location>
</feature>
<keyword evidence="4 9" id="KW-0812">Transmembrane</keyword>
<dbReference type="PANTHER" id="PTHR11795:SF442">
    <property type="entry name" value="ABC TRANSPORTER ATP-BINDING PROTEIN"/>
    <property type="match status" value="1"/>
</dbReference>
<dbReference type="Proteomes" id="UP000494365">
    <property type="component" value="Unassembled WGS sequence"/>
</dbReference>
<dbReference type="GO" id="GO:0005886">
    <property type="term" value="C:plasma membrane"/>
    <property type="evidence" value="ECO:0007669"/>
    <property type="project" value="UniProtKB-SubCell"/>
</dbReference>
<evidence type="ECO:0000256" key="6">
    <source>
        <dbReference type="ARBA" id="ARBA00022989"/>
    </source>
</evidence>